<keyword evidence="7 12" id="KW-0547">Nucleotide-binding</keyword>
<feature type="binding site" evidence="13">
    <location>
        <begin position="116"/>
        <end position="118"/>
    </location>
    <ligand>
        <name>ATP</name>
        <dbReference type="ChEBI" id="CHEBI:30616"/>
    </ligand>
</feature>
<dbReference type="InterPro" id="IPR011068">
    <property type="entry name" value="NuclTrfase_I-like_C"/>
</dbReference>
<feature type="binding site" evidence="13">
    <location>
        <position position="240"/>
    </location>
    <ligand>
        <name>ATP</name>
        <dbReference type="ChEBI" id="CHEBI:30616"/>
    </ligand>
</feature>
<protein>
    <recommendedName>
        <fullName evidence="12">Poly(A) polymerase</fullName>
        <ecNumber evidence="12">2.7.7.19</ecNumber>
    </recommendedName>
</protein>
<feature type="binding site" evidence="14">
    <location>
        <position position="118"/>
    </location>
    <ligand>
        <name>Mg(2+)</name>
        <dbReference type="ChEBI" id="CHEBI:18420"/>
        <label>1</label>
        <note>catalytic</note>
    </ligand>
</feature>
<evidence type="ECO:0000256" key="7">
    <source>
        <dbReference type="ARBA" id="ARBA00022741"/>
    </source>
</evidence>
<dbReference type="CDD" id="cd05402">
    <property type="entry name" value="NT_PAP_TUTase"/>
    <property type="match status" value="1"/>
</dbReference>
<keyword evidence="4 12" id="KW-0507">mRNA processing</keyword>
<dbReference type="PANTHER" id="PTHR10682:SF10">
    <property type="entry name" value="POLYNUCLEOTIDE ADENYLYLTRANSFERASE"/>
    <property type="match status" value="1"/>
</dbReference>
<evidence type="ECO:0000256" key="13">
    <source>
        <dbReference type="PIRSR" id="PIRSR018425-1"/>
    </source>
</evidence>
<evidence type="ECO:0000313" key="19">
    <source>
        <dbReference type="EMBL" id="CAF0822594.1"/>
    </source>
</evidence>
<keyword evidence="10 12" id="KW-0539">Nucleus</keyword>
<name>A0A813UF94_9BILA</name>
<evidence type="ECO:0000256" key="3">
    <source>
        <dbReference type="ARBA" id="ARBA00010912"/>
    </source>
</evidence>
<dbReference type="InterPro" id="IPR043519">
    <property type="entry name" value="NT_sf"/>
</dbReference>
<feature type="binding site" evidence="13">
    <location>
        <begin position="249"/>
        <end position="250"/>
    </location>
    <ligand>
        <name>ATP</name>
        <dbReference type="ChEBI" id="CHEBI:30616"/>
    </ligand>
</feature>
<feature type="binding site" evidence="13">
    <location>
        <position position="231"/>
    </location>
    <ligand>
        <name>ATP</name>
        <dbReference type="ChEBI" id="CHEBI:30616"/>
    </ligand>
</feature>
<evidence type="ECO:0000259" key="16">
    <source>
        <dbReference type="Pfam" id="PF04926"/>
    </source>
</evidence>
<organism evidence="19 20">
    <name type="scientific">Brachionus calyciflorus</name>
    <dbReference type="NCBI Taxonomy" id="104777"/>
    <lineage>
        <taxon>Eukaryota</taxon>
        <taxon>Metazoa</taxon>
        <taxon>Spiralia</taxon>
        <taxon>Gnathifera</taxon>
        <taxon>Rotifera</taxon>
        <taxon>Eurotatoria</taxon>
        <taxon>Monogononta</taxon>
        <taxon>Pseudotrocha</taxon>
        <taxon>Ploima</taxon>
        <taxon>Brachionidae</taxon>
        <taxon>Brachionus</taxon>
    </lineage>
</organism>
<evidence type="ECO:0000256" key="14">
    <source>
        <dbReference type="PIRSR" id="PIRSR018425-2"/>
    </source>
</evidence>
<dbReference type="InterPro" id="IPR048840">
    <property type="entry name" value="PolA_pol_NTPase"/>
</dbReference>
<dbReference type="Pfam" id="PF04926">
    <property type="entry name" value="PAP_RNA-bind"/>
    <property type="match status" value="1"/>
</dbReference>
<evidence type="ECO:0000256" key="15">
    <source>
        <dbReference type="SAM" id="MobiDB-lite"/>
    </source>
</evidence>
<reference evidence="19" key="1">
    <citation type="submission" date="2021-02" db="EMBL/GenBank/DDBJ databases">
        <authorList>
            <person name="Nowell W R."/>
        </authorList>
    </citation>
    <scope>NUCLEOTIDE SEQUENCE</scope>
    <source>
        <strain evidence="19">Ploen Becks lab</strain>
    </source>
</reference>
<dbReference type="SUPFAM" id="SSF55003">
    <property type="entry name" value="PAP/Archaeal CCA-adding enzyme, C-terminal domain"/>
    <property type="match status" value="1"/>
</dbReference>
<comment type="cofactor">
    <cofactor evidence="14">
        <name>Mg(2+)</name>
        <dbReference type="ChEBI" id="CHEBI:18420"/>
    </cofactor>
    <text evidence="14">Binds 2 magnesium ions. Also active with manganese.</text>
</comment>
<feature type="domain" description="Poly(A) polymerase RNA-binding" evidence="16">
    <location>
        <begin position="381"/>
        <end position="526"/>
    </location>
</feature>
<dbReference type="InterPro" id="IPR014492">
    <property type="entry name" value="PolyA_polymerase"/>
</dbReference>
<feature type="domain" description="Poly(A) polymerase central" evidence="17">
    <location>
        <begin position="222"/>
        <end position="378"/>
    </location>
</feature>
<dbReference type="Gene3D" id="3.30.70.590">
    <property type="entry name" value="Poly(A) polymerase predicted RNA binding domain"/>
    <property type="match status" value="1"/>
</dbReference>
<evidence type="ECO:0000256" key="4">
    <source>
        <dbReference type="ARBA" id="ARBA00022664"/>
    </source>
</evidence>
<dbReference type="AlphaFoldDB" id="A0A813UF94"/>
<dbReference type="PIRSF" id="PIRSF018425">
    <property type="entry name" value="PolyA_polymerase"/>
    <property type="match status" value="1"/>
</dbReference>
<evidence type="ECO:0000256" key="6">
    <source>
        <dbReference type="ARBA" id="ARBA00022723"/>
    </source>
</evidence>
<feature type="binding site" evidence="13">
    <location>
        <position position="170"/>
    </location>
    <ligand>
        <name>ATP</name>
        <dbReference type="ChEBI" id="CHEBI:30616"/>
    </ligand>
</feature>
<dbReference type="FunFam" id="1.10.1410.10:FF:000001">
    <property type="entry name" value="Putative poly(A) polymerase gamma"/>
    <property type="match status" value="1"/>
</dbReference>
<dbReference type="EMBL" id="CAJNOC010000969">
    <property type="protein sequence ID" value="CAF0822594.1"/>
    <property type="molecule type" value="Genomic_DNA"/>
</dbReference>
<comment type="catalytic activity">
    <reaction evidence="11 12">
        <text>RNA(n) + ATP = RNA(n)-3'-adenine ribonucleotide + diphosphate</text>
        <dbReference type="Rhea" id="RHEA:11332"/>
        <dbReference type="Rhea" id="RHEA-COMP:14527"/>
        <dbReference type="Rhea" id="RHEA-COMP:17347"/>
        <dbReference type="ChEBI" id="CHEBI:30616"/>
        <dbReference type="ChEBI" id="CHEBI:33019"/>
        <dbReference type="ChEBI" id="CHEBI:140395"/>
        <dbReference type="ChEBI" id="CHEBI:173115"/>
        <dbReference type="EC" id="2.7.7.19"/>
    </reaction>
</comment>
<evidence type="ECO:0000313" key="20">
    <source>
        <dbReference type="Proteomes" id="UP000663879"/>
    </source>
</evidence>
<keyword evidence="20" id="KW-1185">Reference proteome</keyword>
<evidence type="ECO:0000259" key="17">
    <source>
        <dbReference type="Pfam" id="PF04928"/>
    </source>
</evidence>
<dbReference type="Proteomes" id="UP000663879">
    <property type="component" value="Unassembled WGS sequence"/>
</dbReference>
<dbReference type="SUPFAM" id="SSF81301">
    <property type="entry name" value="Nucleotidyltransferase"/>
    <property type="match status" value="1"/>
</dbReference>
<evidence type="ECO:0000256" key="11">
    <source>
        <dbReference type="ARBA" id="ARBA00048830"/>
    </source>
</evidence>
<keyword evidence="9 14" id="KW-0460">Magnesium</keyword>
<proteinExistence type="inferred from homology"/>
<dbReference type="Gene3D" id="1.10.1410.10">
    <property type="match status" value="1"/>
</dbReference>
<dbReference type="SUPFAM" id="SSF81631">
    <property type="entry name" value="PAP/OAS1 substrate-binding domain"/>
    <property type="match status" value="1"/>
</dbReference>
<comment type="subcellular location">
    <subcellularLocation>
        <location evidence="2 12">Nucleus</location>
    </subcellularLocation>
</comment>
<feature type="binding site" evidence="14">
    <location>
        <position position="170"/>
    </location>
    <ligand>
        <name>Mg(2+)</name>
        <dbReference type="ChEBI" id="CHEBI:18420"/>
        <label>2</label>
        <note>catalytic</note>
    </ligand>
</feature>
<dbReference type="GO" id="GO:0006397">
    <property type="term" value="P:mRNA processing"/>
    <property type="evidence" value="ECO:0007669"/>
    <property type="project" value="UniProtKB-KW"/>
</dbReference>
<dbReference type="GO" id="GO:0003723">
    <property type="term" value="F:RNA binding"/>
    <property type="evidence" value="ECO:0007669"/>
    <property type="project" value="UniProtKB-UniRule"/>
</dbReference>
<evidence type="ECO:0000256" key="5">
    <source>
        <dbReference type="ARBA" id="ARBA00022679"/>
    </source>
</evidence>
<evidence type="ECO:0000256" key="1">
    <source>
        <dbReference type="ARBA" id="ARBA00001936"/>
    </source>
</evidence>
<gene>
    <name evidence="19" type="ORF">OXX778_LOCUS7548</name>
</gene>
<sequence>MISSPSLGSLLKLNNSIGDIRSYGVSLPLSTDYPTLKDKELTEKLDETLRKYNVFETDSELRHRMDVLHKINTLYKNWIKNISISKNMPDDVAEKVGGKVCTFGSFRLGVNSQGGDIDTLCIAPRHIDRSDFFTSFAELLKKQPEVQKLLVIEEAFVPVIKTEFAGIELDMLFARLSFSTIPEDLDLKDDSILRNLDEKCVRSLNGCRVTDEILTLVPNVETFRLTLRTIKLWAKKNGIYSNALGYLGGVAWAMLVARVCQFYPNAAASTLVDRFFFVYSEWVWPNMSANSSGSPVILKPMPSFEELPPYGFPVWDPRLNPSDKNHLMPVITPAYPQQNSTYNVTVSSRHVMIEEIKRGLEICQQINAGKLDWNALFEPRNFFNRYKHFIVLIASTTVKEQYMDWIRLIESKVRFLILALEKNQYINIAHINPQGYEEVKEIDVEIQSNEVNENTKETKTKATNYSTFWFIGLEFKIREDTTVDLDLTEPIQSFTDRVYTQAQKLNISLPVLDAKYVKRSHLKKYLPLSILKLEPKPKKTEAPKSQASLTTEVPSTEKSHEKQPQQETEHSNVKLARSDSKDSFIMYPDSGDSTARQQNLSSGSDSSIIDTNSGNKSELKRGLDEADNINPSKKLTKPV</sequence>
<evidence type="ECO:0000256" key="9">
    <source>
        <dbReference type="ARBA" id="ARBA00022842"/>
    </source>
</evidence>
<feature type="binding site" evidence="13">
    <location>
        <begin position="103"/>
        <end position="105"/>
    </location>
    <ligand>
        <name>ATP</name>
        <dbReference type="ChEBI" id="CHEBI:30616"/>
    </ligand>
</feature>
<dbReference type="GO" id="GO:0031123">
    <property type="term" value="P:RNA 3'-end processing"/>
    <property type="evidence" value="ECO:0007669"/>
    <property type="project" value="InterPro"/>
</dbReference>
<feature type="compositionally biased region" description="Polar residues" evidence="15">
    <location>
        <begin position="543"/>
        <end position="554"/>
    </location>
</feature>
<keyword evidence="8 12" id="KW-0067">ATP-binding</keyword>
<dbReference type="Pfam" id="PF20750">
    <property type="entry name" value="PAP_NTPase"/>
    <property type="match status" value="1"/>
</dbReference>
<dbReference type="GO" id="GO:0005634">
    <property type="term" value="C:nucleus"/>
    <property type="evidence" value="ECO:0007669"/>
    <property type="project" value="UniProtKB-SubCell"/>
</dbReference>
<comment type="function">
    <text evidence="12">Polymerase that creates the 3'-poly(A) tail of mRNA's.</text>
</comment>
<feature type="compositionally biased region" description="Polar residues" evidence="15">
    <location>
        <begin position="591"/>
        <end position="616"/>
    </location>
</feature>
<dbReference type="FunFam" id="3.30.460.10:FF:000002">
    <property type="entry name" value="Poly(A) polymerase alpha, putative"/>
    <property type="match status" value="1"/>
</dbReference>
<feature type="binding site" evidence="14">
    <location>
        <position position="116"/>
    </location>
    <ligand>
        <name>Mg(2+)</name>
        <dbReference type="ChEBI" id="CHEBI:18420"/>
        <label>2</label>
        <note>catalytic</note>
    </ligand>
</feature>
<feature type="binding site" evidence="14">
    <location>
        <position position="118"/>
    </location>
    <ligand>
        <name>Mg(2+)</name>
        <dbReference type="ChEBI" id="CHEBI:18420"/>
        <label>2</label>
        <note>catalytic</note>
    </ligand>
</feature>
<dbReference type="OrthoDB" id="412748at2759"/>
<dbReference type="EC" id="2.7.7.19" evidence="12"/>
<dbReference type="PANTHER" id="PTHR10682">
    <property type="entry name" value="POLY A POLYMERASE"/>
    <property type="match status" value="1"/>
</dbReference>
<feature type="compositionally biased region" description="Basic and acidic residues" evidence="15">
    <location>
        <begin position="555"/>
        <end position="582"/>
    </location>
</feature>
<comment type="cofactor">
    <cofactor evidence="1">
        <name>Mn(2+)</name>
        <dbReference type="ChEBI" id="CHEBI:29035"/>
    </cofactor>
</comment>
<evidence type="ECO:0000256" key="2">
    <source>
        <dbReference type="ARBA" id="ARBA00004123"/>
    </source>
</evidence>
<dbReference type="InterPro" id="IPR007012">
    <property type="entry name" value="PolA_pol_cen_dom"/>
</dbReference>
<evidence type="ECO:0000256" key="12">
    <source>
        <dbReference type="PIRNR" id="PIRNR018425"/>
    </source>
</evidence>
<dbReference type="Gene3D" id="3.30.460.10">
    <property type="entry name" value="Beta Polymerase, domain 2"/>
    <property type="match status" value="1"/>
</dbReference>
<feature type="region of interest" description="Disordered" evidence="15">
    <location>
        <begin position="537"/>
        <end position="639"/>
    </location>
</feature>
<accession>A0A813UF94</accession>
<keyword evidence="5 12" id="KW-0808">Transferase</keyword>
<keyword evidence="6 14" id="KW-0479">Metal-binding</keyword>
<comment type="similarity">
    <text evidence="3 12">Belongs to the poly(A) polymerase family.</text>
</comment>
<evidence type="ECO:0000256" key="8">
    <source>
        <dbReference type="ARBA" id="ARBA00022840"/>
    </source>
</evidence>
<dbReference type="Pfam" id="PF04928">
    <property type="entry name" value="PAP_central"/>
    <property type="match status" value="1"/>
</dbReference>
<feature type="domain" description="Poly(A) polymerase nucleotidyltransferase" evidence="18">
    <location>
        <begin position="24"/>
        <end position="217"/>
    </location>
</feature>
<dbReference type="GO" id="GO:1990817">
    <property type="term" value="F:poly(A) RNA polymerase activity"/>
    <property type="evidence" value="ECO:0007669"/>
    <property type="project" value="UniProtKB-UniRule"/>
</dbReference>
<comment type="caution">
    <text evidence="19">The sequence shown here is derived from an EMBL/GenBank/DDBJ whole genome shotgun (WGS) entry which is preliminary data.</text>
</comment>
<dbReference type="InterPro" id="IPR007010">
    <property type="entry name" value="PolA_pol_RNA-bd_dom"/>
</dbReference>
<dbReference type="GO" id="GO:0005524">
    <property type="term" value="F:ATP binding"/>
    <property type="evidence" value="ECO:0007669"/>
    <property type="project" value="UniProtKB-UniRule"/>
</dbReference>
<evidence type="ECO:0000259" key="18">
    <source>
        <dbReference type="Pfam" id="PF20750"/>
    </source>
</evidence>
<feature type="binding site" evidence="14">
    <location>
        <position position="116"/>
    </location>
    <ligand>
        <name>Mg(2+)</name>
        <dbReference type="ChEBI" id="CHEBI:18420"/>
        <label>1</label>
        <note>catalytic</note>
    </ligand>
</feature>
<dbReference type="GO" id="GO:0046872">
    <property type="term" value="F:metal ion binding"/>
    <property type="evidence" value="ECO:0007669"/>
    <property type="project" value="UniProtKB-KW"/>
</dbReference>
<evidence type="ECO:0000256" key="10">
    <source>
        <dbReference type="ARBA" id="ARBA00023242"/>
    </source>
</evidence>